<dbReference type="AlphaFoldDB" id="A0A6A3KV01"/>
<gene>
    <name evidence="3" type="ORF">PR001_g14774</name>
    <name evidence="2" type="ORF">PR002_g15640</name>
    <name evidence="4" type="ORF">PR003_g15779</name>
</gene>
<name>A0A6A3KV01_9STRA</name>
<keyword evidence="6" id="KW-1185">Reference proteome</keyword>
<proteinExistence type="predicted"/>
<dbReference type="Proteomes" id="UP000429607">
    <property type="component" value="Unassembled WGS sequence"/>
</dbReference>
<evidence type="ECO:0000313" key="5">
    <source>
        <dbReference type="Proteomes" id="UP000429607"/>
    </source>
</evidence>
<evidence type="ECO:0000313" key="7">
    <source>
        <dbReference type="Proteomes" id="UP000435112"/>
    </source>
</evidence>
<dbReference type="EMBL" id="QXFV01001077">
    <property type="protein sequence ID" value="KAE9015945.1"/>
    <property type="molecule type" value="Genomic_DNA"/>
</dbReference>
<dbReference type="Proteomes" id="UP000434957">
    <property type="component" value="Unassembled WGS sequence"/>
</dbReference>
<keyword evidence="1" id="KW-0732">Signal</keyword>
<reference evidence="5 7" key="1">
    <citation type="submission" date="2018-09" db="EMBL/GenBank/DDBJ databases">
        <title>Genomic investigation of the strawberry pathogen Phytophthora fragariae indicates pathogenicity is determined by transcriptional variation in three key races.</title>
        <authorList>
            <person name="Adams T.M."/>
            <person name="Armitage A.D."/>
            <person name="Sobczyk M.K."/>
            <person name="Bates H.J."/>
            <person name="Dunwell J.M."/>
            <person name="Nellist C.F."/>
            <person name="Harrison R.J."/>
        </authorList>
    </citation>
    <scope>NUCLEOTIDE SEQUENCE [LARGE SCALE GENOMIC DNA]</scope>
    <source>
        <strain evidence="3 5">SCRP249</strain>
        <strain evidence="2 7">SCRP324</strain>
        <strain evidence="4 6">SCRP333</strain>
    </source>
</reference>
<evidence type="ECO:0000313" key="2">
    <source>
        <dbReference type="EMBL" id="KAE9009348.1"/>
    </source>
</evidence>
<sequence>MKGLQILLTLSTRCGLLCSSRVTREDVGLDPELSGCGRHLRYSVDAAVGTLHAAVVRV</sequence>
<comment type="caution">
    <text evidence="2">The sequence shown here is derived from an EMBL/GenBank/DDBJ whole genome shotgun (WGS) entry which is preliminary data.</text>
</comment>
<feature type="chain" id="PRO_5036164829" evidence="1">
    <location>
        <begin position="20"/>
        <end position="58"/>
    </location>
</feature>
<evidence type="ECO:0000256" key="1">
    <source>
        <dbReference type="SAM" id="SignalP"/>
    </source>
</evidence>
<dbReference type="EMBL" id="QXFU01001150">
    <property type="protein sequence ID" value="KAE9009348.1"/>
    <property type="molecule type" value="Genomic_DNA"/>
</dbReference>
<accession>A0A6A3KV01</accession>
<organism evidence="2 7">
    <name type="scientific">Phytophthora rubi</name>
    <dbReference type="NCBI Taxonomy" id="129364"/>
    <lineage>
        <taxon>Eukaryota</taxon>
        <taxon>Sar</taxon>
        <taxon>Stramenopiles</taxon>
        <taxon>Oomycota</taxon>
        <taxon>Peronosporomycetes</taxon>
        <taxon>Peronosporales</taxon>
        <taxon>Peronosporaceae</taxon>
        <taxon>Phytophthora</taxon>
    </lineage>
</organism>
<evidence type="ECO:0000313" key="6">
    <source>
        <dbReference type="Proteomes" id="UP000434957"/>
    </source>
</evidence>
<dbReference type="Proteomes" id="UP000435112">
    <property type="component" value="Unassembled WGS sequence"/>
</dbReference>
<evidence type="ECO:0000313" key="3">
    <source>
        <dbReference type="EMBL" id="KAE9015945.1"/>
    </source>
</evidence>
<dbReference type="EMBL" id="QXFT01001114">
    <property type="protein sequence ID" value="KAE9328465.1"/>
    <property type="molecule type" value="Genomic_DNA"/>
</dbReference>
<protein>
    <submittedName>
        <fullName evidence="2">Uncharacterized protein</fullName>
    </submittedName>
</protein>
<evidence type="ECO:0000313" key="4">
    <source>
        <dbReference type="EMBL" id="KAE9328465.1"/>
    </source>
</evidence>
<feature type="signal peptide" evidence="1">
    <location>
        <begin position="1"/>
        <end position="19"/>
    </location>
</feature>